<dbReference type="PANTHER" id="PTHR22948:SF76">
    <property type="entry name" value="FI20010P1-RELATED"/>
    <property type="match status" value="1"/>
</dbReference>
<dbReference type="InterPro" id="IPR050621">
    <property type="entry name" value="Tudor_domain_containing"/>
</dbReference>
<dbReference type="PANTHER" id="PTHR22948">
    <property type="entry name" value="TUDOR DOMAIN CONTAINING PROTEIN"/>
    <property type="match status" value="1"/>
</dbReference>
<evidence type="ECO:0000313" key="2">
    <source>
        <dbReference type="EMBL" id="CAF0763640.1"/>
    </source>
</evidence>
<reference evidence="2" key="1">
    <citation type="submission" date="2021-02" db="EMBL/GenBank/DDBJ databases">
        <authorList>
            <person name="Nowell W R."/>
        </authorList>
    </citation>
    <scope>NUCLEOTIDE SEQUENCE</scope>
</reference>
<name>A0A813Q991_9BILA</name>
<dbReference type="EMBL" id="CAJNOT010000007">
    <property type="protein sequence ID" value="CAF0763640.1"/>
    <property type="molecule type" value="Genomic_DNA"/>
</dbReference>
<dbReference type="InterPro" id="IPR011042">
    <property type="entry name" value="6-blade_b-propeller_TolB-like"/>
</dbReference>
<dbReference type="PROSITE" id="PS50304">
    <property type="entry name" value="TUDOR"/>
    <property type="match status" value="1"/>
</dbReference>
<dbReference type="Gene3D" id="2.30.30.140">
    <property type="match status" value="1"/>
</dbReference>
<accession>A0A813Q991</accession>
<dbReference type="Pfam" id="PF00567">
    <property type="entry name" value="TUDOR"/>
    <property type="match status" value="1"/>
</dbReference>
<dbReference type="Gene3D" id="2.40.50.90">
    <property type="match status" value="1"/>
</dbReference>
<dbReference type="SUPFAM" id="SSF63748">
    <property type="entry name" value="Tudor/PWWP/MBT"/>
    <property type="match status" value="1"/>
</dbReference>
<dbReference type="AlphaFoldDB" id="A0A813Q991"/>
<comment type="caution">
    <text evidence="2">The sequence shown here is derived from an EMBL/GenBank/DDBJ whole genome shotgun (WGS) entry which is preliminary data.</text>
</comment>
<dbReference type="InterPro" id="IPR035437">
    <property type="entry name" value="SNase_OB-fold_sf"/>
</dbReference>
<dbReference type="InterPro" id="IPR002999">
    <property type="entry name" value="Tudor"/>
</dbReference>
<evidence type="ECO:0000259" key="1">
    <source>
        <dbReference type="PROSITE" id="PS50304"/>
    </source>
</evidence>
<dbReference type="Proteomes" id="UP000663864">
    <property type="component" value="Unassembled WGS sequence"/>
</dbReference>
<sequence>MRWIIDKIICYHHNLSSNTIKLIPDGDWNTFNPTNSFENPEKRFVNVNAILTDSNDNPWVVDSGLLGSRTFVNGSKFVKINLNTNIVDQIYYTSSLNPPLGFALNDVRIGSRHAYLTESGLGDNILNNEINVFEEHCDALLHLAQRETTIYSLLQQKLPDIKCQYLTINIPTVVDVNHFWAQYIDRETNAQMKQINEILSRQLIPLTLTPIEIRMMCAAPFILQTTSNQFVKPSQYYRARITRRIDNVTVEVFFVNWGNTEQIPIDQLRILDASLLKIAPLVYKCQLRSIRPNIARYPLNNWPIQAVNYVCSLILEHQVEAEIKSVARYIVNCDILLDIQLNNRNQQKPNEIGRTTLRQSLINKGFADTSNEEYIFEVKIKFINLI</sequence>
<feature type="domain" description="Tudor" evidence="1">
    <location>
        <begin position="210"/>
        <end position="278"/>
    </location>
</feature>
<gene>
    <name evidence="2" type="ORF">ZHD862_LOCUS464</name>
</gene>
<proteinExistence type="predicted"/>
<organism evidence="2 3">
    <name type="scientific">Rotaria sordida</name>
    <dbReference type="NCBI Taxonomy" id="392033"/>
    <lineage>
        <taxon>Eukaryota</taxon>
        <taxon>Metazoa</taxon>
        <taxon>Spiralia</taxon>
        <taxon>Gnathifera</taxon>
        <taxon>Rotifera</taxon>
        <taxon>Eurotatoria</taxon>
        <taxon>Bdelloidea</taxon>
        <taxon>Philodinida</taxon>
        <taxon>Philodinidae</taxon>
        <taxon>Rotaria</taxon>
    </lineage>
</organism>
<protein>
    <recommendedName>
        <fullName evidence="1">Tudor domain-containing protein</fullName>
    </recommendedName>
</protein>
<evidence type="ECO:0000313" key="3">
    <source>
        <dbReference type="Proteomes" id="UP000663864"/>
    </source>
</evidence>
<dbReference type="Gene3D" id="2.120.10.30">
    <property type="entry name" value="TolB, C-terminal domain"/>
    <property type="match status" value="1"/>
</dbReference>